<proteinExistence type="predicted"/>
<dbReference type="Proteomes" id="UP001381693">
    <property type="component" value="Unassembled WGS sequence"/>
</dbReference>
<sequence>PILQEVQKVLKVFQGDNTDPTKLLGDLTRLIEIFGRKVLLPTAPVDLMTDDISSYVDKRAYLGYDFENTQWD</sequence>
<protein>
    <submittedName>
        <fullName evidence="1">Uncharacterized protein</fullName>
    </submittedName>
</protein>
<reference evidence="1 2" key="1">
    <citation type="submission" date="2023-11" db="EMBL/GenBank/DDBJ databases">
        <title>Halocaridina rubra genome assembly.</title>
        <authorList>
            <person name="Smith C."/>
        </authorList>
    </citation>
    <scope>NUCLEOTIDE SEQUENCE [LARGE SCALE GENOMIC DNA]</scope>
    <source>
        <strain evidence="1">EP-1</strain>
        <tissue evidence="1">Whole</tissue>
    </source>
</reference>
<dbReference type="AlphaFoldDB" id="A0AAN8WMC8"/>
<organism evidence="1 2">
    <name type="scientific">Halocaridina rubra</name>
    <name type="common">Hawaiian red shrimp</name>
    <dbReference type="NCBI Taxonomy" id="373956"/>
    <lineage>
        <taxon>Eukaryota</taxon>
        <taxon>Metazoa</taxon>
        <taxon>Ecdysozoa</taxon>
        <taxon>Arthropoda</taxon>
        <taxon>Crustacea</taxon>
        <taxon>Multicrustacea</taxon>
        <taxon>Malacostraca</taxon>
        <taxon>Eumalacostraca</taxon>
        <taxon>Eucarida</taxon>
        <taxon>Decapoda</taxon>
        <taxon>Pleocyemata</taxon>
        <taxon>Caridea</taxon>
        <taxon>Atyoidea</taxon>
        <taxon>Atyidae</taxon>
        <taxon>Halocaridina</taxon>
    </lineage>
</organism>
<name>A0AAN8WMC8_HALRR</name>
<feature type="non-terminal residue" evidence="1">
    <location>
        <position position="72"/>
    </location>
</feature>
<keyword evidence="2" id="KW-1185">Reference proteome</keyword>
<gene>
    <name evidence="1" type="ORF">SK128_004730</name>
</gene>
<evidence type="ECO:0000313" key="2">
    <source>
        <dbReference type="Proteomes" id="UP001381693"/>
    </source>
</evidence>
<comment type="caution">
    <text evidence="1">The sequence shown here is derived from an EMBL/GenBank/DDBJ whole genome shotgun (WGS) entry which is preliminary data.</text>
</comment>
<accession>A0AAN8WMC8</accession>
<dbReference type="EMBL" id="JAXCGZ010020253">
    <property type="protein sequence ID" value="KAK7065638.1"/>
    <property type="molecule type" value="Genomic_DNA"/>
</dbReference>
<feature type="non-terminal residue" evidence="1">
    <location>
        <position position="1"/>
    </location>
</feature>
<evidence type="ECO:0000313" key="1">
    <source>
        <dbReference type="EMBL" id="KAK7065638.1"/>
    </source>
</evidence>